<dbReference type="OrthoDB" id="1523883at2759"/>
<keyword evidence="3" id="KW-1185">Reference proteome</keyword>
<dbReference type="Proteomes" id="UP000001610">
    <property type="component" value="Unassembled WGS sequence"/>
</dbReference>
<proteinExistence type="predicted"/>
<dbReference type="InParanoid" id="G3J8A0"/>
<gene>
    <name evidence="2" type="ORF">CCM_03010</name>
</gene>
<accession>G3J8A0</accession>
<evidence type="ECO:0000313" key="2">
    <source>
        <dbReference type="EMBL" id="EGX94739.1"/>
    </source>
</evidence>
<dbReference type="EMBL" id="JH126400">
    <property type="protein sequence ID" value="EGX94739.1"/>
    <property type="molecule type" value="Genomic_DNA"/>
</dbReference>
<keyword evidence="1" id="KW-1133">Transmembrane helix</keyword>
<keyword evidence="1" id="KW-0812">Transmembrane</keyword>
<dbReference type="eggNOG" id="ENOG502SN2U">
    <property type="taxonomic scope" value="Eukaryota"/>
</dbReference>
<keyword evidence="1" id="KW-0472">Membrane</keyword>
<feature type="transmembrane region" description="Helical" evidence="1">
    <location>
        <begin position="15"/>
        <end position="38"/>
    </location>
</feature>
<dbReference type="GeneID" id="18165037"/>
<sequence>MASGMFFDPIVALRALPLVSSTCTLLFGWDQTFFLSLLNRPENRGTSKHLLPAYFRRMFRFGLPLVVSLITISFWSGLANLAGARRVREARPWYAAGAAAALGHLLFVPLVAPPVRQIIEADADTDVNERLDYWVRVNTVRTFTVDLAAWLAFVVAVGKTLQ</sequence>
<protein>
    <submittedName>
        <fullName evidence="2">Integral membrane protein, putative</fullName>
    </submittedName>
</protein>
<evidence type="ECO:0000313" key="3">
    <source>
        <dbReference type="Proteomes" id="UP000001610"/>
    </source>
</evidence>
<dbReference type="STRING" id="983644.G3J8A0"/>
<organism evidence="2 3">
    <name type="scientific">Cordyceps militaris (strain CM01)</name>
    <name type="common">Caterpillar fungus</name>
    <dbReference type="NCBI Taxonomy" id="983644"/>
    <lineage>
        <taxon>Eukaryota</taxon>
        <taxon>Fungi</taxon>
        <taxon>Dikarya</taxon>
        <taxon>Ascomycota</taxon>
        <taxon>Pezizomycotina</taxon>
        <taxon>Sordariomycetes</taxon>
        <taxon>Hypocreomycetidae</taxon>
        <taxon>Hypocreales</taxon>
        <taxon>Cordycipitaceae</taxon>
        <taxon>Cordyceps</taxon>
    </lineage>
</organism>
<feature type="transmembrane region" description="Helical" evidence="1">
    <location>
        <begin position="93"/>
        <end position="112"/>
    </location>
</feature>
<feature type="transmembrane region" description="Helical" evidence="1">
    <location>
        <begin position="59"/>
        <end position="81"/>
    </location>
</feature>
<dbReference type="AlphaFoldDB" id="G3J8A0"/>
<evidence type="ECO:0000256" key="1">
    <source>
        <dbReference type="SAM" id="Phobius"/>
    </source>
</evidence>
<name>G3J8A0_CORMM</name>
<dbReference type="RefSeq" id="XP_006668225.1">
    <property type="nucleotide sequence ID" value="XM_006668162.1"/>
</dbReference>
<reference evidence="2 3" key="1">
    <citation type="journal article" date="2011" name="Genome Biol.">
        <title>Genome sequence of the insect pathogenic fungus Cordyceps militaris, a valued traditional Chinese medicine.</title>
        <authorList>
            <person name="Zheng P."/>
            <person name="Xia Y."/>
            <person name="Xiao G."/>
            <person name="Xiong C."/>
            <person name="Hu X."/>
            <person name="Zhang S."/>
            <person name="Zheng H."/>
            <person name="Huang Y."/>
            <person name="Zhou Y."/>
            <person name="Wang S."/>
            <person name="Zhao G.P."/>
            <person name="Liu X."/>
            <person name="St Leger R.J."/>
            <person name="Wang C."/>
        </authorList>
    </citation>
    <scope>NUCLEOTIDE SEQUENCE [LARGE SCALE GENOMIC DNA]</scope>
    <source>
        <strain evidence="2 3">CM01</strain>
    </source>
</reference>
<dbReference type="OMA" id="CTLWFAF"/>
<dbReference type="HOGENOM" id="CLU_092535_1_1_1"/>
<dbReference type="KEGG" id="cmt:CCM_03010"/>
<dbReference type="VEuPathDB" id="FungiDB:CCM_03010"/>